<name>A0ABW0KZN5_9BURK</name>
<keyword evidence="2" id="KW-0812">Transmembrane</keyword>
<feature type="transmembrane region" description="Helical" evidence="2">
    <location>
        <begin position="351"/>
        <end position="372"/>
    </location>
</feature>
<feature type="transmembrane region" description="Helical" evidence="2">
    <location>
        <begin position="104"/>
        <end position="125"/>
    </location>
</feature>
<protein>
    <recommendedName>
        <fullName evidence="5">PAP2 superfamily protein</fullName>
    </recommendedName>
</protein>
<feature type="transmembrane region" description="Helical" evidence="2">
    <location>
        <begin position="15"/>
        <end position="34"/>
    </location>
</feature>
<organism evidence="3 4">
    <name type="scientific">Massilia niabensis</name>
    <dbReference type="NCBI Taxonomy" id="544910"/>
    <lineage>
        <taxon>Bacteria</taxon>
        <taxon>Pseudomonadati</taxon>
        <taxon>Pseudomonadota</taxon>
        <taxon>Betaproteobacteria</taxon>
        <taxon>Burkholderiales</taxon>
        <taxon>Oxalobacteraceae</taxon>
        <taxon>Telluria group</taxon>
        <taxon>Massilia</taxon>
    </lineage>
</organism>
<keyword evidence="2" id="KW-0472">Membrane</keyword>
<dbReference type="RefSeq" id="WP_379780381.1">
    <property type="nucleotide sequence ID" value="NZ_JBHSMU010000004.1"/>
</dbReference>
<evidence type="ECO:0000313" key="3">
    <source>
        <dbReference type="EMBL" id="MFC5458988.1"/>
    </source>
</evidence>
<feature type="transmembrane region" description="Helical" evidence="2">
    <location>
        <begin position="319"/>
        <end position="339"/>
    </location>
</feature>
<evidence type="ECO:0008006" key="5">
    <source>
        <dbReference type="Google" id="ProtNLM"/>
    </source>
</evidence>
<sequence>MNPSPIRRTSRREQAILLAAFFMLFPGFFFYHTLLGTGAISAFLGGYFAPVSLLFVLPLFFLYVGRMQRDPRRFHPVDLHLGLFLLYFVAVILVNAAAGANRTIVGNHLLGILFIFNMFVIASFLDFDGRPFRIMGLLSLAGMSAIAVSYSVDGVFYLGSMGIAKDTDALATYQGFARSYLITFVPVIAFTRSLPLRLVLHALGATTLFLNTARSEFAALMFAIPIIEFYYSRHKLHFLLCGLILFFVIHLYFDRILAALPANRILELLDLSRSTSANMRQHLTVHAVQTILANPLLGDYASYKPGYYSHNVLSAWVDLGAFGMVYLSLLTVVPIIPMFMREYFAPRHCGIFLLGFSMACITVLLLLTSHYFTDMLIGATLGASSRYFYERKYAKNRTPDLGPSASRHPDFRQAMPQPGSTRI</sequence>
<gene>
    <name evidence="3" type="ORF">ACFPN5_04105</name>
</gene>
<reference evidence="4" key="1">
    <citation type="journal article" date="2019" name="Int. J. Syst. Evol. Microbiol.">
        <title>The Global Catalogue of Microorganisms (GCM) 10K type strain sequencing project: providing services to taxonomists for standard genome sequencing and annotation.</title>
        <authorList>
            <consortium name="The Broad Institute Genomics Platform"/>
            <consortium name="The Broad Institute Genome Sequencing Center for Infectious Disease"/>
            <person name="Wu L."/>
            <person name="Ma J."/>
        </authorList>
    </citation>
    <scope>NUCLEOTIDE SEQUENCE [LARGE SCALE GENOMIC DNA]</scope>
    <source>
        <strain evidence="4">KACC 12649</strain>
    </source>
</reference>
<keyword evidence="2" id="KW-1133">Transmembrane helix</keyword>
<evidence type="ECO:0000256" key="2">
    <source>
        <dbReference type="SAM" id="Phobius"/>
    </source>
</evidence>
<keyword evidence="4" id="KW-1185">Reference proteome</keyword>
<evidence type="ECO:0000313" key="4">
    <source>
        <dbReference type="Proteomes" id="UP001596050"/>
    </source>
</evidence>
<comment type="caution">
    <text evidence="3">The sequence shown here is derived from an EMBL/GenBank/DDBJ whole genome shotgun (WGS) entry which is preliminary data.</text>
</comment>
<feature type="transmembrane region" description="Helical" evidence="2">
    <location>
        <begin position="236"/>
        <end position="253"/>
    </location>
</feature>
<feature type="region of interest" description="Disordered" evidence="1">
    <location>
        <begin position="398"/>
        <end position="423"/>
    </location>
</feature>
<evidence type="ECO:0000256" key="1">
    <source>
        <dbReference type="SAM" id="MobiDB-lite"/>
    </source>
</evidence>
<feature type="transmembrane region" description="Helical" evidence="2">
    <location>
        <begin position="132"/>
        <end position="152"/>
    </location>
</feature>
<dbReference type="EMBL" id="JBHSMU010000004">
    <property type="protein sequence ID" value="MFC5458988.1"/>
    <property type="molecule type" value="Genomic_DNA"/>
</dbReference>
<proteinExistence type="predicted"/>
<dbReference type="Proteomes" id="UP001596050">
    <property type="component" value="Unassembled WGS sequence"/>
</dbReference>
<feature type="transmembrane region" description="Helical" evidence="2">
    <location>
        <begin position="77"/>
        <end position="98"/>
    </location>
</feature>
<feature type="transmembrane region" description="Helical" evidence="2">
    <location>
        <begin position="40"/>
        <end position="65"/>
    </location>
</feature>
<accession>A0ABW0KZN5</accession>